<organism evidence="11 12">
    <name type="scientific">Paracoccus siganidrum</name>
    <dbReference type="NCBI Taxonomy" id="1276757"/>
    <lineage>
        <taxon>Bacteria</taxon>
        <taxon>Pseudomonadati</taxon>
        <taxon>Pseudomonadota</taxon>
        <taxon>Alphaproteobacteria</taxon>
        <taxon>Rhodobacterales</taxon>
        <taxon>Paracoccaceae</taxon>
        <taxon>Paracoccus</taxon>
    </lineage>
</organism>
<name>A0A419A8N3_9RHOB</name>
<dbReference type="OrthoDB" id="7355596at2"/>
<dbReference type="EMBL" id="QZEW01000026">
    <property type="protein sequence ID" value="RJL18246.1"/>
    <property type="molecule type" value="Genomic_DNA"/>
</dbReference>
<dbReference type="CDD" id="cd04275">
    <property type="entry name" value="ZnMc_pappalysin_like"/>
    <property type="match status" value="1"/>
</dbReference>
<keyword evidence="5" id="KW-0378">Hydrolase</keyword>
<feature type="region of interest" description="Disordered" evidence="9">
    <location>
        <begin position="291"/>
        <end position="378"/>
    </location>
</feature>
<dbReference type="Proteomes" id="UP000283587">
    <property type="component" value="Unassembled WGS sequence"/>
</dbReference>
<dbReference type="SUPFAM" id="SSF55486">
    <property type="entry name" value="Metalloproteases ('zincins'), catalytic domain"/>
    <property type="match status" value="1"/>
</dbReference>
<evidence type="ECO:0000256" key="7">
    <source>
        <dbReference type="ARBA" id="ARBA00023049"/>
    </source>
</evidence>
<feature type="compositionally biased region" description="Basic and acidic residues" evidence="9">
    <location>
        <begin position="298"/>
        <end position="307"/>
    </location>
</feature>
<evidence type="ECO:0000256" key="4">
    <source>
        <dbReference type="ARBA" id="ARBA00022729"/>
    </source>
</evidence>
<comment type="similarity">
    <text evidence="1">Belongs to the peptidase M43B family.</text>
</comment>
<keyword evidence="2 11" id="KW-0645">Protease</keyword>
<feature type="domain" description="Peptidase M43 pregnancy-associated plasma-A" evidence="10">
    <location>
        <begin position="137"/>
        <end position="281"/>
    </location>
</feature>
<accession>A0A419A8N3</accession>
<dbReference type="GO" id="GO:0046872">
    <property type="term" value="F:metal ion binding"/>
    <property type="evidence" value="ECO:0007669"/>
    <property type="project" value="UniProtKB-KW"/>
</dbReference>
<gene>
    <name evidence="11" type="ORF">D3P05_07620</name>
</gene>
<dbReference type="AlphaFoldDB" id="A0A419A8N3"/>
<evidence type="ECO:0000313" key="12">
    <source>
        <dbReference type="Proteomes" id="UP000283587"/>
    </source>
</evidence>
<keyword evidence="6" id="KW-0862">Zinc</keyword>
<evidence type="ECO:0000256" key="8">
    <source>
        <dbReference type="ARBA" id="ARBA00023157"/>
    </source>
</evidence>
<dbReference type="InterPro" id="IPR008754">
    <property type="entry name" value="Peptidase_M43"/>
</dbReference>
<dbReference type="Pfam" id="PF05572">
    <property type="entry name" value="Peptidase_M43"/>
    <property type="match status" value="1"/>
</dbReference>
<proteinExistence type="inferred from homology"/>
<keyword evidence="3" id="KW-0479">Metal-binding</keyword>
<comment type="caution">
    <text evidence="11">The sequence shown here is derived from an EMBL/GenBank/DDBJ whole genome shotgun (WGS) entry which is preliminary data.</text>
</comment>
<keyword evidence="4" id="KW-0732">Signal</keyword>
<evidence type="ECO:0000256" key="5">
    <source>
        <dbReference type="ARBA" id="ARBA00022801"/>
    </source>
</evidence>
<evidence type="ECO:0000256" key="3">
    <source>
        <dbReference type="ARBA" id="ARBA00022723"/>
    </source>
</evidence>
<dbReference type="PANTHER" id="PTHR47466">
    <property type="match status" value="1"/>
</dbReference>
<protein>
    <submittedName>
        <fullName evidence="11">Zinc metalloprotease</fullName>
    </submittedName>
</protein>
<evidence type="ECO:0000256" key="6">
    <source>
        <dbReference type="ARBA" id="ARBA00022833"/>
    </source>
</evidence>
<evidence type="ECO:0000256" key="9">
    <source>
        <dbReference type="SAM" id="MobiDB-lite"/>
    </source>
</evidence>
<evidence type="ECO:0000259" key="10">
    <source>
        <dbReference type="Pfam" id="PF05572"/>
    </source>
</evidence>
<dbReference type="InterPro" id="IPR024079">
    <property type="entry name" value="MetalloPept_cat_dom_sf"/>
</dbReference>
<dbReference type="GO" id="GO:0006508">
    <property type="term" value="P:proteolysis"/>
    <property type="evidence" value="ECO:0007669"/>
    <property type="project" value="UniProtKB-KW"/>
</dbReference>
<evidence type="ECO:0000256" key="1">
    <source>
        <dbReference type="ARBA" id="ARBA00008721"/>
    </source>
</evidence>
<feature type="compositionally biased region" description="Pro residues" evidence="9">
    <location>
        <begin position="333"/>
        <end position="342"/>
    </location>
</feature>
<reference evidence="12" key="1">
    <citation type="submission" date="2018-09" db="EMBL/GenBank/DDBJ databases">
        <title>Paracoccus onubensis nov. sp. a moderate halophilic bacterium isolated from Gruta de las Maravillas (Aracena, Spain).</title>
        <authorList>
            <person name="Jurado V."/>
            <person name="Gutierrez-Patricio S."/>
            <person name="Gonzalez-Pimentel J.L."/>
            <person name="Miller A.Z."/>
            <person name="Laiz L."/>
            <person name="Saiz-Jimenez C."/>
        </authorList>
    </citation>
    <scope>NUCLEOTIDE SEQUENCE [LARGE SCALE GENOMIC DNA]</scope>
    <source>
        <strain evidence="12">DSM 26381</strain>
    </source>
</reference>
<feature type="region of interest" description="Disordered" evidence="9">
    <location>
        <begin position="218"/>
        <end position="241"/>
    </location>
</feature>
<dbReference type="PANTHER" id="PTHR47466:SF1">
    <property type="entry name" value="METALLOPROTEASE MEP1 (AFU_ORTHOLOGUE AFUA_1G07730)-RELATED"/>
    <property type="match status" value="1"/>
</dbReference>
<evidence type="ECO:0000313" key="11">
    <source>
        <dbReference type="EMBL" id="RJL18246.1"/>
    </source>
</evidence>
<dbReference type="GO" id="GO:0008237">
    <property type="term" value="F:metallopeptidase activity"/>
    <property type="evidence" value="ECO:0007669"/>
    <property type="project" value="UniProtKB-KW"/>
</dbReference>
<sequence>MQVHRRLLDSDPDYARRLARIEEQAFRARRGMMPLRPGCTRIPVVVHVVWKTPAQNISQAQIDSQIAVLNQDFRATNGDISTVPAPFAPLTGDARLVFALADRDPAGNPHDGVVRVQTDRDGFGSDDAVKFSSSGGSDAWPRDEYLNIWVCQLTGGLLGYAQFPGGAAATDGVVVTHTGFGTTGTASPPFNRGRTTTHEIGHWLNLRHIWGDDGGGCSGSDFVDDTPNQGGPNTGEPSFPTISCSNGPNGDMFMNFMDYVDDAAMVMFSEGQVVRMHACLDGPRSAIGETVPCGGKPPFKDAAKDPLSDPVPKSLANDPPKSIIQDGPKNPVQDPPKPPIYDPPKGIFEPPKQVIDPPKGIADPPKGLTDPPKSALEPPFGPPLGPPVVTPPIQPPMQPATPFVLGTGAPAASAQQPAPLLAHYAQILQSYASLHQRGLLDAQGLAAWQQAYAAYQQLGGR</sequence>
<dbReference type="Gene3D" id="3.40.390.10">
    <property type="entry name" value="Collagenase (Catalytic Domain)"/>
    <property type="match status" value="1"/>
</dbReference>
<keyword evidence="8" id="KW-1015">Disulfide bond</keyword>
<evidence type="ECO:0000256" key="2">
    <source>
        <dbReference type="ARBA" id="ARBA00022670"/>
    </source>
</evidence>
<keyword evidence="7 11" id="KW-0482">Metalloprotease</keyword>
<keyword evidence="12" id="KW-1185">Reference proteome</keyword>